<gene>
    <name evidence="3" type="primary">sbcC</name>
    <name evidence="3" type="ORF">AVENLUH13518_02988</name>
</gene>
<dbReference type="PANTHER" id="PTHR32114:SF2">
    <property type="entry name" value="ABC TRANSPORTER ABCH.3"/>
    <property type="match status" value="1"/>
</dbReference>
<dbReference type="PANTHER" id="PTHR32114">
    <property type="entry name" value="ABC TRANSPORTER ABCH.3"/>
    <property type="match status" value="1"/>
</dbReference>
<proteinExistence type="predicted"/>
<dbReference type="GO" id="GO:0006302">
    <property type="term" value="P:double-strand break repair"/>
    <property type="evidence" value="ECO:0007669"/>
    <property type="project" value="InterPro"/>
</dbReference>
<dbReference type="PATRIC" id="fig|52133.19.peg.3034"/>
<feature type="coiled-coil region" evidence="1">
    <location>
        <begin position="945"/>
        <end position="1019"/>
    </location>
</feature>
<keyword evidence="1" id="KW-0175">Coiled coil</keyword>
<protein>
    <submittedName>
        <fullName evidence="3">Nuclease SbcCD subunit C</fullName>
    </submittedName>
</protein>
<feature type="coiled-coil region" evidence="1">
    <location>
        <begin position="232"/>
        <end position="259"/>
    </location>
</feature>
<dbReference type="EMBL" id="JRHX01000087">
    <property type="protein sequence ID" value="KXZ68827.1"/>
    <property type="molecule type" value="Genomic_DNA"/>
</dbReference>
<feature type="coiled-coil region" evidence="1">
    <location>
        <begin position="795"/>
        <end position="822"/>
    </location>
</feature>
<feature type="coiled-coil region" evidence="1">
    <location>
        <begin position="653"/>
        <end position="744"/>
    </location>
</feature>
<reference evidence="3 4" key="1">
    <citation type="journal article" date="2016" name="Sci. Rep.">
        <title>Genomic and phenotypic characterization of the species Acinetobacter venetianus.</title>
        <authorList>
            <person name="Fondi M."/>
            <person name="Maida I."/>
            <person name="Perrin E."/>
            <person name="Orlandini V."/>
            <person name="La Torre L."/>
            <person name="Bosi E."/>
            <person name="Negroni A."/>
            <person name="Zanaroli G."/>
            <person name="Fava F."/>
            <person name="Decorosi F."/>
            <person name="Giovannetti L."/>
            <person name="Viti C."/>
            <person name="Vaneechoutte M."/>
            <person name="Dijkshoorn L."/>
            <person name="Fani R."/>
        </authorList>
    </citation>
    <scope>NUCLEOTIDE SEQUENCE [LARGE SCALE GENOMIC DNA]</scope>
    <source>
        <strain evidence="3 4">LUH13518</strain>
    </source>
</reference>
<evidence type="ECO:0000313" key="4">
    <source>
        <dbReference type="Proteomes" id="UP000075544"/>
    </source>
</evidence>
<name>A0A150HQF0_9GAMM</name>
<dbReference type="Pfam" id="PF13476">
    <property type="entry name" value="AAA_23"/>
    <property type="match status" value="1"/>
</dbReference>
<feature type="domain" description="Rad50/SbcC-type AAA" evidence="2">
    <location>
        <begin position="5"/>
        <end position="311"/>
    </location>
</feature>
<evidence type="ECO:0000259" key="2">
    <source>
        <dbReference type="Pfam" id="PF13476"/>
    </source>
</evidence>
<dbReference type="Gene3D" id="3.40.50.300">
    <property type="entry name" value="P-loop containing nucleotide triphosphate hydrolases"/>
    <property type="match status" value="2"/>
</dbReference>
<organism evidence="3 4">
    <name type="scientific">Acinetobacter venetianus</name>
    <dbReference type="NCBI Taxonomy" id="52133"/>
    <lineage>
        <taxon>Bacteria</taxon>
        <taxon>Pseudomonadati</taxon>
        <taxon>Pseudomonadota</taxon>
        <taxon>Gammaproteobacteria</taxon>
        <taxon>Moraxellales</taxon>
        <taxon>Moraxellaceae</taxon>
        <taxon>Acinetobacter</taxon>
    </lineage>
</organism>
<evidence type="ECO:0000313" key="3">
    <source>
        <dbReference type="EMBL" id="KXZ68827.1"/>
    </source>
</evidence>
<dbReference type="Pfam" id="PF13558">
    <property type="entry name" value="SbcC_Walker_B"/>
    <property type="match status" value="1"/>
</dbReference>
<dbReference type="InterPro" id="IPR027417">
    <property type="entry name" value="P-loop_NTPase"/>
</dbReference>
<accession>A0A150HQF0</accession>
<evidence type="ECO:0000256" key="1">
    <source>
        <dbReference type="SAM" id="Coils"/>
    </source>
</evidence>
<feature type="coiled-coil region" evidence="1">
    <location>
        <begin position="537"/>
        <end position="578"/>
    </location>
</feature>
<dbReference type="Proteomes" id="UP000075544">
    <property type="component" value="Unassembled WGS sequence"/>
</dbReference>
<dbReference type="RefSeq" id="WP_061525530.1">
    <property type="nucleotide sequence ID" value="NZ_JRHX01000087.1"/>
</dbReference>
<dbReference type="GO" id="GO:0016887">
    <property type="term" value="F:ATP hydrolysis activity"/>
    <property type="evidence" value="ECO:0007669"/>
    <property type="project" value="InterPro"/>
</dbReference>
<comment type="caution">
    <text evidence="3">The sequence shown here is derived from an EMBL/GenBank/DDBJ whole genome shotgun (WGS) entry which is preliminary data.</text>
</comment>
<dbReference type="InterPro" id="IPR038729">
    <property type="entry name" value="Rad50/SbcC_AAA"/>
</dbReference>
<dbReference type="SUPFAM" id="SSF52540">
    <property type="entry name" value="P-loop containing nucleoside triphosphate hydrolases"/>
    <property type="match status" value="2"/>
</dbReference>
<feature type="coiled-coil region" evidence="1">
    <location>
        <begin position="441"/>
        <end position="485"/>
    </location>
</feature>
<sequence length="1203" mass="139259">MKILSIRLKNLASLAGEHFIDFESEPLASAGLIAIVGKTGAGKSTLLDAMCLALFNQIPRLKSSDGKLVDVDGSELLTNSPLTVLRRGTGHGFAELCFVAQDQKHYQARWEIKRARENPNGKLQSVQRSLKCLTDGVVIADKTKVVETHIQHITQLSFEQFTRAVLLAQSEVTAFLKARDNERGELLEYLTNSSIFAKIGQLAYIKTKEIADQRKQLENVLGHIEIRSDEEVAELHKQFQHLQEQTKSLENEKNQFKQQQQWFEQRDKINNEIGLKQQQYDQQLKAQETIAKDRQLLGQLEQFAEIRPVVFQQQQLQKTLQQLTSQIQQKHHEFSVLTTQFEQQKSLYTQAETALNQFQDFEQKHQAELTQVRKFVQERDYIAEEYKKTKTRVTQLESQQQPLIEQQQQLEQRIKNVIAQHTTCLEQLKLSAQYTPLDKGLNAHIQQLKQFIKQYQKVENTLGSIQQAQAKLEQDQNTFDSLITQFGTTQHIEQRIEQQSKLKEAQQLRLNQLDVIQQKLQHYFELKNEVLTSQNKFDAIQKQVQRLEQHRKKAEQDYQAAKTEREKLQQVLQQQRLLHAENIEHLRAELKQGEACLVCGSTEHPYRDDESQISKALYELQQQQEQQAIQQEQQLFQLWQNAQQHFTQSHSEQNQLQQHLQQLNEKLKTHSQMLQQHVSQTNIQLDFNLSEHDPTENSIRTKLQRLVLETSQAQQQLEKELQQLNQANKDQHVLNQNIQNTRHQLETVQHLQQQIQHIVDCLNTDDKTAWSKQGVSFSQQVLQALQQRSQHLEHSESLTKDKDQLDKQLNLLKSNLAGLTTQQVECAQQLKDIEIKGKHNTDAANQLIFTMTGSTELKANEWLTQHDQQRQQLQHQYQHLKQSFEQVRQNFEQQKNVLDQLKSQQQQQHVSLEQCKTEITSWLAQHQNFAEDQLNEFVAILSPQEQQLRNAIQQADRMLSEANSALKTIQEQLNTHLQLEPNIQVEQLASLMNANQEVLQQTTDQRDQLKVQLELHQRSIEKQKQFAEQIQQVQQQEHRWNKISSLIGDSKGKEFRDLAQQYNLDILLEYANQQLAMLSQRYTLKRLDNSLSLAIIDHDMDGETRSVASLSGGESFLTALAISLAIANMASGSMKIESLFIDEGFGTLDASSLHMVMNALDQLQSQGRKVILISHIQEMHERIPVQIQVQPIGSGSSRIEVIG</sequence>
<feature type="coiled-coil region" evidence="1">
    <location>
        <begin position="863"/>
        <end position="908"/>
    </location>
</feature>
<dbReference type="AlphaFoldDB" id="A0A150HQF0"/>